<evidence type="ECO:0000313" key="4">
    <source>
        <dbReference type="EMBL" id="RNB67512.1"/>
    </source>
</evidence>
<dbReference type="Pfam" id="PF17934">
    <property type="entry name" value="TetR_C_26"/>
    <property type="match status" value="1"/>
</dbReference>
<dbReference type="InterPro" id="IPR036271">
    <property type="entry name" value="Tet_transcr_reg_TetR-rel_C_sf"/>
</dbReference>
<evidence type="ECO:0000313" key="5">
    <source>
        <dbReference type="Proteomes" id="UP000282028"/>
    </source>
</evidence>
<dbReference type="InterPro" id="IPR023772">
    <property type="entry name" value="DNA-bd_HTH_TetR-type_CS"/>
</dbReference>
<accession>A0A3M8BVQ7</accession>
<dbReference type="InterPro" id="IPR001647">
    <property type="entry name" value="HTH_TetR"/>
</dbReference>
<feature type="DNA-binding region" description="H-T-H motif" evidence="2">
    <location>
        <begin position="29"/>
        <end position="48"/>
    </location>
</feature>
<dbReference type="GO" id="GO:0003677">
    <property type="term" value="F:DNA binding"/>
    <property type="evidence" value="ECO:0007669"/>
    <property type="project" value="UniProtKB-UniRule"/>
</dbReference>
<dbReference type="PRINTS" id="PR00455">
    <property type="entry name" value="HTHTETR"/>
</dbReference>
<sequence>MASRSDDKYQKLLVAAIDVIAEKGLDQTSISDIVKKAGVAQGTFYLYFSSKKALIPAIADNLFGMTLERIKEKAESKEKLWDVLEIVIDETFKITEEHKDVIVLCYSGLAIDHSLEKWEAIYQPYYQWLENLLNQAVQANEIVADLHVKWTAKTLINMIENAAERYYIGLEQDDSLEAFKHELLIFLERALFKA</sequence>
<dbReference type="InterPro" id="IPR050624">
    <property type="entry name" value="HTH-type_Tx_Regulator"/>
</dbReference>
<comment type="caution">
    <text evidence="4">The sequence shown here is derived from an EMBL/GenBank/DDBJ whole genome shotgun (WGS) entry which is preliminary data.</text>
</comment>
<proteinExistence type="predicted"/>
<name>A0A3M8BVQ7_9BACL</name>
<organism evidence="4 5">
    <name type="scientific">Brevibacillus invocatus</name>
    <dbReference type="NCBI Taxonomy" id="173959"/>
    <lineage>
        <taxon>Bacteria</taxon>
        <taxon>Bacillati</taxon>
        <taxon>Bacillota</taxon>
        <taxon>Bacilli</taxon>
        <taxon>Bacillales</taxon>
        <taxon>Paenibacillaceae</taxon>
        <taxon>Brevibacillus</taxon>
    </lineage>
</organism>
<evidence type="ECO:0000259" key="3">
    <source>
        <dbReference type="PROSITE" id="PS50977"/>
    </source>
</evidence>
<dbReference type="AlphaFoldDB" id="A0A3M8BVQ7"/>
<evidence type="ECO:0000256" key="2">
    <source>
        <dbReference type="PROSITE-ProRule" id="PRU00335"/>
    </source>
</evidence>
<keyword evidence="5" id="KW-1185">Reference proteome</keyword>
<reference evidence="4 5" key="1">
    <citation type="submission" date="2018-10" db="EMBL/GenBank/DDBJ databases">
        <title>Phylogenomics of Brevibacillus.</title>
        <authorList>
            <person name="Dunlap C."/>
        </authorList>
    </citation>
    <scope>NUCLEOTIDE SEQUENCE [LARGE SCALE GENOMIC DNA]</scope>
    <source>
        <strain evidence="4 5">JCM 12215</strain>
    </source>
</reference>
<dbReference type="SUPFAM" id="SSF48498">
    <property type="entry name" value="Tetracyclin repressor-like, C-terminal domain"/>
    <property type="match status" value="1"/>
</dbReference>
<dbReference type="PROSITE" id="PS01081">
    <property type="entry name" value="HTH_TETR_1"/>
    <property type="match status" value="1"/>
</dbReference>
<feature type="domain" description="HTH tetR-type" evidence="3">
    <location>
        <begin position="6"/>
        <end position="66"/>
    </location>
</feature>
<dbReference type="Proteomes" id="UP000282028">
    <property type="component" value="Unassembled WGS sequence"/>
</dbReference>
<dbReference type="PROSITE" id="PS50977">
    <property type="entry name" value="HTH_TETR_2"/>
    <property type="match status" value="1"/>
</dbReference>
<dbReference type="SUPFAM" id="SSF46689">
    <property type="entry name" value="Homeodomain-like"/>
    <property type="match status" value="1"/>
</dbReference>
<protein>
    <submittedName>
        <fullName evidence="4">TetR/AcrR family transcriptional regulator</fullName>
    </submittedName>
</protein>
<dbReference type="InterPro" id="IPR041603">
    <property type="entry name" value="YvdT_C"/>
</dbReference>
<keyword evidence="1 2" id="KW-0238">DNA-binding</keyword>
<dbReference type="Pfam" id="PF00440">
    <property type="entry name" value="TetR_N"/>
    <property type="match status" value="1"/>
</dbReference>
<evidence type="ECO:0000256" key="1">
    <source>
        <dbReference type="ARBA" id="ARBA00023125"/>
    </source>
</evidence>
<dbReference type="EMBL" id="RHHR01000051">
    <property type="protein sequence ID" value="RNB67512.1"/>
    <property type="molecule type" value="Genomic_DNA"/>
</dbReference>
<dbReference type="PANTHER" id="PTHR43479:SF8">
    <property type="entry name" value="TRANSCRIPTIONAL REGULATOR, TETR FAMILY"/>
    <property type="match status" value="1"/>
</dbReference>
<dbReference type="Gene3D" id="1.10.357.10">
    <property type="entry name" value="Tetracycline Repressor, domain 2"/>
    <property type="match status" value="1"/>
</dbReference>
<dbReference type="InterPro" id="IPR009057">
    <property type="entry name" value="Homeodomain-like_sf"/>
</dbReference>
<dbReference type="RefSeq" id="WP_122911141.1">
    <property type="nucleotide sequence ID" value="NZ_CBCSBE010000021.1"/>
</dbReference>
<gene>
    <name evidence="4" type="ORF">EDM52_22420</name>
</gene>
<dbReference type="PANTHER" id="PTHR43479">
    <property type="entry name" value="ACREF/ENVCD OPERON REPRESSOR-RELATED"/>
    <property type="match status" value="1"/>
</dbReference>
<dbReference type="OrthoDB" id="9814200at2"/>